<evidence type="ECO:0000313" key="23">
    <source>
        <dbReference type="EMBL" id="KAF6301423.1"/>
    </source>
</evidence>
<feature type="transmembrane region" description="Helical" evidence="20">
    <location>
        <begin position="184"/>
        <end position="202"/>
    </location>
</feature>
<evidence type="ECO:0000256" key="16">
    <source>
        <dbReference type="ARBA" id="ARBA00059665"/>
    </source>
</evidence>
<dbReference type="InterPro" id="IPR039421">
    <property type="entry name" value="Type_1_exporter"/>
</dbReference>
<feature type="domain" description="ABC transmembrane type-1" evidence="22">
    <location>
        <begin position="51"/>
        <end position="352"/>
    </location>
</feature>
<feature type="transmembrane region" description="Helical" evidence="20">
    <location>
        <begin position="110"/>
        <end position="133"/>
    </location>
</feature>
<dbReference type="Gene3D" id="3.40.50.300">
    <property type="entry name" value="P-loop containing nucleotide triphosphate hydrolases"/>
    <property type="match status" value="2"/>
</dbReference>
<dbReference type="PANTHER" id="PTHR43394:SF27">
    <property type="entry name" value="ATP-DEPENDENT TRANSLOCASE ABCB1-LIKE"/>
    <property type="match status" value="1"/>
</dbReference>
<dbReference type="SUPFAM" id="SSF90123">
    <property type="entry name" value="ABC transporter transmembrane region"/>
    <property type="match status" value="2"/>
</dbReference>
<comment type="similarity">
    <text evidence="2">Belongs to the ABC transporter superfamily. ABCB family. Multidrug resistance exporter (TC 3.A.1.201) subfamily.</text>
</comment>
<evidence type="ECO:0000256" key="2">
    <source>
        <dbReference type="ARBA" id="ARBA00007577"/>
    </source>
</evidence>
<evidence type="ECO:0000256" key="19">
    <source>
        <dbReference type="ARBA" id="ARBA00080433"/>
    </source>
</evidence>
<gene>
    <name evidence="23" type="ORF">mRhiFer1_000040</name>
</gene>
<evidence type="ECO:0000256" key="20">
    <source>
        <dbReference type="SAM" id="Phobius"/>
    </source>
</evidence>
<organism evidence="23 24">
    <name type="scientific">Rhinolophus ferrumequinum</name>
    <name type="common">Greater horseshoe bat</name>
    <dbReference type="NCBI Taxonomy" id="59479"/>
    <lineage>
        <taxon>Eukaryota</taxon>
        <taxon>Metazoa</taxon>
        <taxon>Chordata</taxon>
        <taxon>Craniata</taxon>
        <taxon>Vertebrata</taxon>
        <taxon>Euteleostomi</taxon>
        <taxon>Mammalia</taxon>
        <taxon>Eutheria</taxon>
        <taxon>Laurasiatheria</taxon>
        <taxon>Chiroptera</taxon>
        <taxon>Yinpterochiroptera</taxon>
        <taxon>Rhinolophoidea</taxon>
        <taxon>Rhinolophidae</taxon>
        <taxon>Rhinolophinae</taxon>
        <taxon>Rhinolophus</taxon>
    </lineage>
</organism>
<dbReference type="Proteomes" id="UP000585614">
    <property type="component" value="Unassembled WGS sequence"/>
</dbReference>
<feature type="transmembrane region" description="Helical" evidence="20">
    <location>
        <begin position="919"/>
        <end position="943"/>
    </location>
</feature>
<protein>
    <recommendedName>
        <fullName evidence="17">ATP-binding cassette sub-family B member 5</fullName>
        <ecNumber evidence="3">7.6.2.2</ecNumber>
    </recommendedName>
    <alternativeName>
        <fullName evidence="19">ABCB5 P-gp</fullName>
    </alternativeName>
    <alternativeName>
        <fullName evidence="18">p-glycoprotein ABCB5</fullName>
    </alternativeName>
</protein>
<name>A0A7J7TM20_RHIFE</name>
<dbReference type="EC" id="7.6.2.2" evidence="3"/>
<dbReference type="Pfam" id="PF00005">
    <property type="entry name" value="ABC_tran"/>
    <property type="match status" value="2"/>
</dbReference>
<comment type="function">
    <text evidence="16">Energy-dependent efflux transporter responsible for decreased drug accumulation in multidrug-resistant cells. Specifically present in limbal stem cells, where it plays a key role in corneal development and repair.</text>
</comment>
<feature type="transmembrane region" description="Helical" evidence="20">
    <location>
        <begin position="49"/>
        <end position="71"/>
    </location>
</feature>
<keyword evidence="14" id="KW-0325">Glycoprotein</keyword>
<keyword evidence="11" id="KW-1278">Translocase</keyword>
<evidence type="ECO:0000256" key="13">
    <source>
        <dbReference type="ARBA" id="ARBA00023136"/>
    </source>
</evidence>
<accession>A0A7J7TM20</accession>
<dbReference type="SMART" id="SM00382">
    <property type="entry name" value="AAA"/>
    <property type="match status" value="2"/>
</dbReference>
<comment type="subcellular location">
    <subcellularLocation>
        <location evidence="1">Cell membrane</location>
        <topology evidence="1">Multi-pass membrane protein</topology>
    </subcellularLocation>
</comment>
<evidence type="ECO:0000259" key="22">
    <source>
        <dbReference type="PROSITE" id="PS50929"/>
    </source>
</evidence>
<keyword evidence="13 20" id="KW-0472">Membrane</keyword>
<dbReference type="Gene3D" id="1.20.1560.10">
    <property type="entry name" value="ABC transporter type 1, transmembrane domain"/>
    <property type="match status" value="1"/>
</dbReference>
<feature type="transmembrane region" description="Helical" evidence="20">
    <location>
        <begin position="955"/>
        <end position="977"/>
    </location>
</feature>
<keyword evidence="4" id="KW-0813">Transport</keyword>
<dbReference type="GO" id="GO:0090374">
    <property type="term" value="P:oligopeptide export from mitochondrion"/>
    <property type="evidence" value="ECO:0007669"/>
    <property type="project" value="TreeGrafter"/>
</dbReference>
<dbReference type="CDD" id="cd03249">
    <property type="entry name" value="ABC_MTABC3_MDL1_MDL2"/>
    <property type="match status" value="2"/>
</dbReference>
<evidence type="ECO:0000256" key="9">
    <source>
        <dbReference type="ARBA" id="ARBA00022782"/>
    </source>
</evidence>
<feature type="domain" description="ABC transporter" evidence="21">
    <location>
        <begin position="1017"/>
        <end position="1255"/>
    </location>
</feature>
<keyword evidence="7" id="KW-0677">Repeat</keyword>
<feature type="domain" description="ABC transmembrane type-1" evidence="22">
    <location>
        <begin position="695"/>
        <end position="982"/>
    </location>
</feature>
<dbReference type="InterPro" id="IPR003593">
    <property type="entry name" value="AAA+_ATPase"/>
</dbReference>
<feature type="transmembrane region" description="Helical" evidence="20">
    <location>
        <begin position="694"/>
        <end position="716"/>
    </location>
</feature>
<dbReference type="GO" id="GO:0008559">
    <property type="term" value="F:ABC-type xenobiotic transporter activity"/>
    <property type="evidence" value="ECO:0007669"/>
    <property type="project" value="UniProtKB-EC"/>
</dbReference>
<dbReference type="GO" id="GO:0030154">
    <property type="term" value="P:cell differentiation"/>
    <property type="evidence" value="ECO:0007669"/>
    <property type="project" value="UniProtKB-KW"/>
</dbReference>
<dbReference type="InterPro" id="IPR036640">
    <property type="entry name" value="ABC1_TM_sf"/>
</dbReference>
<dbReference type="FunFam" id="3.40.50.300:FF:000302">
    <property type="entry name" value="ATP-binding cassette subfamily B member 5"/>
    <property type="match status" value="2"/>
</dbReference>
<dbReference type="InterPro" id="IPR011527">
    <property type="entry name" value="ABC1_TM_dom"/>
</dbReference>
<keyword evidence="5" id="KW-1003">Cell membrane</keyword>
<dbReference type="InterPro" id="IPR017871">
    <property type="entry name" value="ABC_transporter-like_CS"/>
</dbReference>
<feature type="transmembrane region" description="Helical" evidence="20">
    <location>
        <begin position="322"/>
        <end position="345"/>
    </location>
</feature>
<dbReference type="GO" id="GO:0005886">
    <property type="term" value="C:plasma membrane"/>
    <property type="evidence" value="ECO:0007669"/>
    <property type="project" value="UniProtKB-SubCell"/>
</dbReference>
<comment type="catalytic activity">
    <reaction evidence="15">
        <text>daunorubicin(in) + ATP + H2O = daunorubicin(out) + ADP + phosphate + H(+)</text>
        <dbReference type="Rhea" id="RHEA:33147"/>
        <dbReference type="ChEBI" id="CHEBI:15377"/>
        <dbReference type="ChEBI" id="CHEBI:15378"/>
        <dbReference type="ChEBI" id="CHEBI:30616"/>
        <dbReference type="ChEBI" id="CHEBI:43474"/>
        <dbReference type="ChEBI" id="CHEBI:64677"/>
        <dbReference type="ChEBI" id="CHEBI:456216"/>
        <dbReference type="EC" id="7.6.2.2"/>
    </reaction>
    <physiologicalReaction direction="left-to-right" evidence="15">
        <dbReference type="Rhea" id="RHEA:33148"/>
    </physiologicalReaction>
</comment>
<keyword evidence="9" id="KW-0221">Differentiation</keyword>
<evidence type="ECO:0000256" key="12">
    <source>
        <dbReference type="ARBA" id="ARBA00022989"/>
    </source>
</evidence>
<feature type="transmembrane region" description="Helical" evidence="20">
    <location>
        <begin position="291"/>
        <end position="310"/>
    </location>
</feature>
<evidence type="ECO:0000256" key="3">
    <source>
        <dbReference type="ARBA" id="ARBA00012191"/>
    </source>
</evidence>
<keyword evidence="12 20" id="KW-1133">Transmembrane helix</keyword>
<dbReference type="Pfam" id="PF00664">
    <property type="entry name" value="ABC_membrane"/>
    <property type="match status" value="2"/>
</dbReference>
<feature type="transmembrane region" description="Helical" evidence="20">
    <location>
        <begin position="208"/>
        <end position="233"/>
    </location>
</feature>
<evidence type="ECO:0000256" key="15">
    <source>
        <dbReference type="ARBA" id="ARBA00051060"/>
    </source>
</evidence>
<evidence type="ECO:0000256" key="1">
    <source>
        <dbReference type="ARBA" id="ARBA00004651"/>
    </source>
</evidence>
<dbReference type="FunFam" id="1.20.1560.10:FF:000046">
    <property type="entry name" value="ATP-binding cassette subfamily B member 11"/>
    <property type="match status" value="1"/>
</dbReference>
<dbReference type="PROSITE" id="PS00211">
    <property type="entry name" value="ABC_TRANSPORTER_1"/>
    <property type="match status" value="2"/>
</dbReference>
<dbReference type="SUPFAM" id="SSF52540">
    <property type="entry name" value="P-loop containing nucleoside triphosphate hydrolases"/>
    <property type="match status" value="2"/>
</dbReference>
<keyword evidence="10" id="KW-0067">ATP-binding</keyword>
<evidence type="ECO:0000256" key="6">
    <source>
        <dbReference type="ARBA" id="ARBA00022692"/>
    </source>
</evidence>
<evidence type="ECO:0000256" key="10">
    <source>
        <dbReference type="ARBA" id="ARBA00022840"/>
    </source>
</evidence>
<dbReference type="GO" id="GO:0005743">
    <property type="term" value="C:mitochondrial inner membrane"/>
    <property type="evidence" value="ECO:0007669"/>
    <property type="project" value="TreeGrafter"/>
</dbReference>
<evidence type="ECO:0000256" key="8">
    <source>
        <dbReference type="ARBA" id="ARBA00022741"/>
    </source>
</evidence>
<feature type="transmembrane region" description="Helical" evidence="20">
    <location>
        <begin position="736"/>
        <end position="759"/>
    </location>
</feature>
<keyword evidence="8" id="KW-0547">Nucleotide-binding</keyword>
<evidence type="ECO:0000259" key="21">
    <source>
        <dbReference type="PROSITE" id="PS50893"/>
    </source>
</evidence>
<dbReference type="InterPro" id="IPR003439">
    <property type="entry name" value="ABC_transporter-like_ATP-bd"/>
</dbReference>
<dbReference type="PROSITE" id="PS50929">
    <property type="entry name" value="ABC_TM1F"/>
    <property type="match status" value="2"/>
</dbReference>
<evidence type="ECO:0000256" key="11">
    <source>
        <dbReference type="ARBA" id="ARBA00022967"/>
    </source>
</evidence>
<proteinExistence type="inferred from homology"/>
<evidence type="ECO:0000256" key="14">
    <source>
        <dbReference type="ARBA" id="ARBA00023180"/>
    </source>
</evidence>
<dbReference type="GO" id="GO:0005524">
    <property type="term" value="F:ATP binding"/>
    <property type="evidence" value="ECO:0007669"/>
    <property type="project" value="UniProtKB-KW"/>
</dbReference>
<dbReference type="CDD" id="cd18578">
    <property type="entry name" value="ABC_6TM_Pgp_ABCB1_D2_like"/>
    <property type="match status" value="1"/>
</dbReference>
<evidence type="ECO:0000256" key="5">
    <source>
        <dbReference type="ARBA" id="ARBA00022475"/>
    </source>
</evidence>
<feature type="domain" description="ABC transporter" evidence="21">
    <location>
        <begin position="388"/>
        <end position="624"/>
    </location>
</feature>
<sequence>MMANSERAEDMQENYQRNGKLQEHLPKVRNQVVGPIEIFRFADRLDITLMILGLLASVVNGACLPVMSLILGEMSDNLISGCLAKTNTTNYQNCTQSQEKLNEDMTVMTLYYVGIGITALIFGYIQISFWIMTAARQTKRIRKQFFHSILAQDISWFDSCDIGELNTRMTDDISKIHDGIGDKIALLFQNMSTFSVGLVIGLGKGWKLTLVTLSTSPLIIASAAMFSTIVISLTSKELKAYSKAGAVAEEVLSSIRTVVAFGAQEKEIQRYTQNLKDAKDVGIKKAIASKLSLGAVYFFMNGTYGLAFWYGTSLILSGEPGYTIGTVLAVFFSVIHSSYCIGTAAPNFETFTIARGAAFNIFQVIDKRPTIDKFSTSGYKPDCIEGTVEFKNVSFSYPSRPSIKILKGLNLKIKSGETVALVGPNGSGKSTAIQLLQRLYDPDDGFITVDGNDIRTLNVQHYREHIGVVSQEPVLFGTTINNNIKYGRDGVTDEEIEKAAKEANAYDFIMEFPNKCNTLVGEKGAQMSGGQKQRIAIARALVRNPKILILDEATSALDTECESVVRAALEKTSKVRTTIVVAHHLSTIQNADLIVTIKDGMVVEKGTHAELMAKQGVYYSLAMSQDIKKTDEHMESMAYSTEKNTSSVPLCSMSSIKSDYTDKSVESLQYREKSLPEVSLLKIFKLNKSEWPSVVLGTLASILNGTVHPIFSIIFAKIITMFENDDKTTLKRDAEIYSMVFVILGVICFVSYFIQGLFYGKAGEILTMRLRHLAFKAMLYQDISWFDDKENSTGALTTILAIDIAQIQGATGSRVGVLTQNATNMGLSVIISFIYGWEMTLLILSIAPVLALTGMVETASMTGFANKDNQELKRAGKIATEAVENIRTIVSLTREKAFEQRYEETLLTQHRNTLKKAQIIGSCYAFSHAFVYFAYAVGFRFGIYLIQAGRMTPEGMFIVFTAIAYGAMAIGETLALAPEYSRAKSGAAHLFALLEKKPTIDSNSQEGKKLDTYEGNIEFREVSFFYPCRPDVLILRDLSLSIEKGKTVAFVGSSGCGKSTSVQLLLRFYDPVKGQLLFDGVDAKELNVQWLRSQIAIVSQEPVLFNCSIAENIAYGDISRVVPLEEIKEVANAANIHSFIEGLPEKYNTQVGLKGTQLSGGQKQRLAIARALLRKPKILLLDEATSALDNESEKVVQHALNKASQGRTCLVVAHRLSTVQNADLIVVLHNGKIKEWGTHQELLRNGNIYFKLVNAQSVQ</sequence>
<evidence type="ECO:0000256" key="7">
    <source>
        <dbReference type="ARBA" id="ARBA00022737"/>
    </source>
</evidence>
<dbReference type="CDD" id="cd18577">
    <property type="entry name" value="ABC_6TM_Pgp_ABCB1_D1_like"/>
    <property type="match status" value="1"/>
</dbReference>
<keyword evidence="6 20" id="KW-0812">Transmembrane</keyword>
<dbReference type="FunFam" id="1.20.1560.10:FF:000018">
    <property type="entry name" value="ATP-binding cassette subfamily B member 11"/>
    <property type="match status" value="1"/>
</dbReference>
<dbReference type="AlphaFoldDB" id="A0A7J7TM20"/>
<reference evidence="23 24" key="1">
    <citation type="journal article" date="2020" name="Nature">
        <title>Six reference-quality genomes reveal evolution of bat adaptations.</title>
        <authorList>
            <person name="Jebb D."/>
            <person name="Huang Z."/>
            <person name="Pippel M."/>
            <person name="Hughes G.M."/>
            <person name="Lavrichenko K."/>
            <person name="Devanna P."/>
            <person name="Winkler S."/>
            <person name="Jermiin L.S."/>
            <person name="Skirmuntt E.C."/>
            <person name="Katzourakis A."/>
            <person name="Burkitt-Gray L."/>
            <person name="Ray D.A."/>
            <person name="Sullivan K.A.M."/>
            <person name="Roscito J.G."/>
            <person name="Kirilenko B.M."/>
            <person name="Davalos L.M."/>
            <person name="Corthals A.P."/>
            <person name="Power M.L."/>
            <person name="Jones G."/>
            <person name="Ransome R.D."/>
            <person name="Dechmann D.K.N."/>
            <person name="Locatelli A.G."/>
            <person name="Puechmaille S.J."/>
            <person name="Fedrigo O."/>
            <person name="Jarvis E.D."/>
            <person name="Hiller M."/>
            <person name="Vernes S.C."/>
            <person name="Myers E.W."/>
            <person name="Teeling E.C."/>
        </authorList>
    </citation>
    <scope>NUCLEOTIDE SEQUENCE [LARGE SCALE GENOMIC DNA]</scope>
    <source>
        <strain evidence="23">MRhiFer1</strain>
        <tissue evidence="23">Lung</tissue>
    </source>
</reference>
<evidence type="ECO:0000256" key="18">
    <source>
        <dbReference type="ARBA" id="ARBA00079340"/>
    </source>
</evidence>
<dbReference type="InterPro" id="IPR027417">
    <property type="entry name" value="P-loop_NTPase"/>
</dbReference>
<comment type="caution">
    <text evidence="23">The sequence shown here is derived from an EMBL/GenBank/DDBJ whole genome shotgun (WGS) entry which is preliminary data.</text>
</comment>
<dbReference type="PROSITE" id="PS50893">
    <property type="entry name" value="ABC_TRANSPORTER_2"/>
    <property type="match status" value="2"/>
</dbReference>
<dbReference type="PANTHER" id="PTHR43394">
    <property type="entry name" value="ATP-DEPENDENT PERMEASE MDL1, MITOCHONDRIAL"/>
    <property type="match status" value="1"/>
</dbReference>
<dbReference type="EMBL" id="JACAGC010000019">
    <property type="protein sequence ID" value="KAF6301423.1"/>
    <property type="molecule type" value="Genomic_DNA"/>
</dbReference>
<evidence type="ECO:0000256" key="17">
    <source>
        <dbReference type="ARBA" id="ARBA00074194"/>
    </source>
</evidence>
<evidence type="ECO:0000256" key="4">
    <source>
        <dbReference type="ARBA" id="ARBA00022448"/>
    </source>
</evidence>
<dbReference type="GO" id="GO:0015421">
    <property type="term" value="F:ABC-type oligopeptide transporter activity"/>
    <property type="evidence" value="ECO:0007669"/>
    <property type="project" value="TreeGrafter"/>
</dbReference>
<evidence type="ECO:0000313" key="24">
    <source>
        <dbReference type="Proteomes" id="UP000585614"/>
    </source>
</evidence>
<dbReference type="GO" id="GO:0016887">
    <property type="term" value="F:ATP hydrolysis activity"/>
    <property type="evidence" value="ECO:0007669"/>
    <property type="project" value="InterPro"/>
</dbReference>